<protein>
    <submittedName>
        <fullName evidence="2">Uncharacterized protein</fullName>
    </submittedName>
</protein>
<keyword evidence="1" id="KW-0812">Transmembrane</keyword>
<evidence type="ECO:0000313" key="2">
    <source>
        <dbReference type="EMBL" id="OJZ82356.1"/>
    </source>
</evidence>
<keyword evidence="1" id="KW-0472">Membrane</keyword>
<organism evidence="2 3">
    <name type="scientific">Aspergillus luchuensis (strain CBS 106.47)</name>
    <dbReference type="NCBI Taxonomy" id="1137211"/>
    <lineage>
        <taxon>Eukaryota</taxon>
        <taxon>Fungi</taxon>
        <taxon>Dikarya</taxon>
        <taxon>Ascomycota</taxon>
        <taxon>Pezizomycotina</taxon>
        <taxon>Eurotiomycetes</taxon>
        <taxon>Eurotiomycetidae</taxon>
        <taxon>Eurotiales</taxon>
        <taxon>Aspergillaceae</taxon>
        <taxon>Aspergillus</taxon>
        <taxon>Aspergillus subgen. Circumdati</taxon>
    </lineage>
</organism>
<name>A0A1M3T6I2_ASPLC</name>
<accession>A0A1M3T6I2</accession>
<sequence>MVKTTASLVVLRTNKHIPPSIHRNAHIQQCPKHAKGYMHRTFARVMHDQNSPRLRPSLVTICILLLYGSSFQVLPFLWLIFPSLSFVSTVLSANRKDLRIQLNTPLYVLLSTEVVT</sequence>
<feature type="transmembrane region" description="Helical" evidence="1">
    <location>
        <begin position="54"/>
        <end position="70"/>
    </location>
</feature>
<dbReference type="Proteomes" id="UP000184063">
    <property type="component" value="Unassembled WGS sequence"/>
</dbReference>
<keyword evidence="1" id="KW-1133">Transmembrane helix</keyword>
<reference evidence="3" key="1">
    <citation type="journal article" date="2017" name="Genome Biol.">
        <title>Comparative genomics reveals high biological diversity and specific adaptations in the industrially and medically important fungal genus Aspergillus.</title>
        <authorList>
            <person name="de Vries R.P."/>
            <person name="Riley R."/>
            <person name="Wiebenga A."/>
            <person name="Aguilar-Osorio G."/>
            <person name="Amillis S."/>
            <person name="Uchima C.A."/>
            <person name="Anderluh G."/>
            <person name="Asadollahi M."/>
            <person name="Askin M."/>
            <person name="Barry K."/>
            <person name="Battaglia E."/>
            <person name="Bayram O."/>
            <person name="Benocci T."/>
            <person name="Braus-Stromeyer S.A."/>
            <person name="Caldana C."/>
            <person name="Canovas D."/>
            <person name="Cerqueira G.C."/>
            <person name="Chen F."/>
            <person name="Chen W."/>
            <person name="Choi C."/>
            <person name="Clum A."/>
            <person name="Dos Santos R.A."/>
            <person name="Damasio A.R."/>
            <person name="Diallinas G."/>
            <person name="Emri T."/>
            <person name="Fekete E."/>
            <person name="Flipphi M."/>
            <person name="Freyberg S."/>
            <person name="Gallo A."/>
            <person name="Gournas C."/>
            <person name="Habgood R."/>
            <person name="Hainaut M."/>
            <person name="Harispe M.L."/>
            <person name="Henrissat B."/>
            <person name="Hilden K.S."/>
            <person name="Hope R."/>
            <person name="Hossain A."/>
            <person name="Karabika E."/>
            <person name="Karaffa L."/>
            <person name="Karanyi Z."/>
            <person name="Krasevec N."/>
            <person name="Kuo A."/>
            <person name="Kusch H."/>
            <person name="LaButti K."/>
            <person name="Lagendijk E.L."/>
            <person name="Lapidus A."/>
            <person name="Levasseur A."/>
            <person name="Lindquist E."/>
            <person name="Lipzen A."/>
            <person name="Logrieco A.F."/>
            <person name="MacCabe A."/>
            <person name="Maekelae M.R."/>
            <person name="Malavazi I."/>
            <person name="Melin P."/>
            <person name="Meyer V."/>
            <person name="Mielnichuk N."/>
            <person name="Miskei M."/>
            <person name="Molnar A.P."/>
            <person name="Mule G."/>
            <person name="Ngan C.Y."/>
            <person name="Orejas M."/>
            <person name="Orosz E."/>
            <person name="Ouedraogo J.P."/>
            <person name="Overkamp K.M."/>
            <person name="Park H.-S."/>
            <person name="Perrone G."/>
            <person name="Piumi F."/>
            <person name="Punt P.J."/>
            <person name="Ram A.F."/>
            <person name="Ramon A."/>
            <person name="Rauscher S."/>
            <person name="Record E."/>
            <person name="Riano-Pachon D.M."/>
            <person name="Robert V."/>
            <person name="Roehrig J."/>
            <person name="Ruller R."/>
            <person name="Salamov A."/>
            <person name="Salih N.S."/>
            <person name="Samson R.A."/>
            <person name="Sandor E."/>
            <person name="Sanguinetti M."/>
            <person name="Schuetze T."/>
            <person name="Sepcic K."/>
            <person name="Shelest E."/>
            <person name="Sherlock G."/>
            <person name="Sophianopoulou V."/>
            <person name="Squina F.M."/>
            <person name="Sun H."/>
            <person name="Susca A."/>
            <person name="Todd R.B."/>
            <person name="Tsang A."/>
            <person name="Unkles S.E."/>
            <person name="van de Wiele N."/>
            <person name="van Rossen-Uffink D."/>
            <person name="Oliveira J.V."/>
            <person name="Vesth T.C."/>
            <person name="Visser J."/>
            <person name="Yu J.-H."/>
            <person name="Zhou M."/>
            <person name="Andersen M.R."/>
            <person name="Archer D.B."/>
            <person name="Baker S.E."/>
            <person name="Benoit I."/>
            <person name="Brakhage A.A."/>
            <person name="Braus G.H."/>
            <person name="Fischer R."/>
            <person name="Frisvad J.C."/>
            <person name="Goldman G.H."/>
            <person name="Houbraken J."/>
            <person name="Oakley B."/>
            <person name="Pocsi I."/>
            <person name="Scazzocchio C."/>
            <person name="Seiboth B."/>
            <person name="vanKuyk P.A."/>
            <person name="Wortman J."/>
            <person name="Dyer P.S."/>
            <person name="Grigoriev I.V."/>
        </authorList>
    </citation>
    <scope>NUCLEOTIDE SEQUENCE [LARGE SCALE GENOMIC DNA]</scope>
    <source>
        <strain evidence="3">CBS 106.47</strain>
    </source>
</reference>
<evidence type="ECO:0000313" key="3">
    <source>
        <dbReference type="Proteomes" id="UP000184063"/>
    </source>
</evidence>
<proteinExistence type="predicted"/>
<dbReference type="EMBL" id="KV878248">
    <property type="protein sequence ID" value="OJZ82356.1"/>
    <property type="molecule type" value="Genomic_DNA"/>
</dbReference>
<evidence type="ECO:0000256" key="1">
    <source>
        <dbReference type="SAM" id="Phobius"/>
    </source>
</evidence>
<dbReference type="AlphaFoldDB" id="A0A1M3T6I2"/>
<gene>
    <name evidence="2" type="ORF">ASPFODRAFT_51230</name>
</gene>
<dbReference type="VEuPathDB" id="FungiDB:ASPFODRAFT_51230"/>